<reference evidence="7 8" key="2">
    <citation type="submission" date="2018-04" db="EMBL/GenBank/DDBJ databases">
        <title>Thauera lacus sp. nov., isolated from an saline lake in Inner Mongolia, China.</title>
        <authorList>
            <person name="Liang Q.-Y."/>
        </authorList>
    </citation>
    <scope>NUCLEOTIDE SEQUENCE [LARGE SCALE GENOMIC DNA]</scope>
    <source>
        <strain evidence="7 8">D20</strain>
    </source>
</reference>
<dbReference type="AlphaFoldDB" id="A0A2T4IC54"/>
<reference evidence="7 8" key="1">
    <citation type="submission" date="2018-03" db="EMBL/GenBank/DDBJ databases">
        <authorList>
            <person name="Keele B.F."/>
        </authorList>
    </citation>
    <scope>NUCLEOTIDE SEQUENCE [LARGE SCALE GENOMIC DNA]</scope>
    <source>
        <strain evidence="7 8">D20</strain>
    </source>
</reference>
<keyword evidence="8" id="KW-1185">Reference proteome</keyword>
<dbReference type="InterPro" id="IPR026461">
    <property type="entry name" value="Trfase_2_rSAM/seldom_assoc"/>
</dbReference>
<dbReference type="RefSeq" id="WP_107494559.1">
    <property type="nucleotide sequence ID" value="NZ_PZKC01000014.1"/>
</dbReference>
<dbReference type="OrthoDB" id="5291101at2"/>
<keyword evidence="5" id="KW-0472">Membrane</keyword>
<comment type="subcellular location">
    <subcellularLocation>
        <location evidence="1">Cell membrane</location>
    </subcellularLocation>
</comment>
<evidence type="ECO:0000256" key="1">
    <source>
        <dbReference type="ARBA" id="ARBA00004236"/>
    </source>
</evidence>
<proteinExistence type="predicted"/>
<dbReference type="InterPro" id="IPR001173">
    <property type="entry name" value="Glyco_trans_2-like"/>
</dbReference>
<dbReference type="EMBL" id="PZKC01000014">
    <property type="protein sequence ID" value="PTD95341.1"/>
    <property type="molecule type" value="Genomic_DNA"/>
</dbReference>
<name>A0A2T4IC54_9RHOO</name>
<evidence type="ECO:0000256" key="3">
    <source>
        <dbReference type="ARBA" id="ARBA00022676"/>
    </source>
</evidence>
<gene>
    <name evidence="7" type="ORF">C8261_15105</name>
</gene>
<evidence type="ECO:0000256" key="5">
    <source>
        <dbReference type="ARBA" id="ARBA00023136"/>
    </source>
</evidence>
<dbReference type="SUPFAM" id="SSF53448">
    <property type="entry name" value="Nucleotide-diphospho-sugar transferases"/>
    <property type="match status" value="1"/>
</dbReference>
<dbReference type="PANTHER" id="PTHR43646">
    <property type="entry name" value="GLYCOSYLTRANSFERASE"/>
    <property type="match status" value="1"/>
</dbReference>
<protein>
    <submittedName>
        <fullName evidence="7">Glycosyl transferase</fullName>
    </submittedName>
</protein>
<dbReference type="Pfam" id="PF00535">
    <property type="entry name" value="Glycos_transf_2"/>
    <property type="match status" value="1"/>
</dbReference>
<evidence type="ECO:0000256" key="4">
    <source>
        <dbReference type="ARBA" id="ARBA00022679"/>
    </source>
</evidence>
<dbReference type="PANTHER" id="PTHR43646:SF2">
    <property type="entry name" value="GLYCOSYLTRANSFERASE 2-LIKE DOMAIN-CONTAINING PROTEIN"/>
    <property type="match status" value="1"/>
</dbReference>
<keyword evidence="2" id="KW-1003">Cell membrane</keyword>
<comment type="caution">
    <text evidence="7">The sequence shown here is derived from an EMBL/GenBank/DDBJ whole genome shotgun (WGS) entry which is preliminary data.</text>
</comment>
<evidence type="ECO:0000259" key="6">
    <source>
        <dbReference type="Pfam" id="PF00535"/>
    </source>
</evidence>
<evidence type="ECO:0000313" key="7">
    <source>
        <dbReference type="EMBL" id="PTD95341.1"/>
    </source>
</evidence>
<sequence>MKALSVIIPVLDEAATIDAALDRLQALRARGVELIVVDGGSSDGTPDRAAALADMVIGAPRGRAHQMNAGAAQASGRVLLFLHADTVLPAGADRIIAGVVSAGRQWGRFDVDIDGGHWMLPVIAAAMNRRSRFTGIATGDQAIFVTRAAFDAVGGYPPIALMEDIALSRALLRAHAPACLRARVHTSGRRWERHGVWRTIWLMWRLRAAYRLGADPAALARRYGYRP</sequence>
<dbReference type="Proteomes" id="UP000241193">
    <property type="component" value="Unassembled WGS sequence"/>
</dbReference>
<organism evidence="7 8">
    <name type="scientific">Pseudothauera lacus</name>
    <dbReference type="NCBI Taxonomy" id="2136175"/>
    <lineage>
        <taxon>Bacteria</taxon>
        <taxon>Pseudomonadati</taxon>
        <taxon>Pseudomonadota</taxon>
        <taxon>Betaproteobacteria</taxon>
        <taxon>Rhodocyclales</taxon>
        <taxon>Zoogloeaceae</taxon>
        <taxon>Pseudothauera</taxon>
    </lineage>
</organism>
<accession>A0A2T4IC54</accession>
<keyword evidence="3" id="KW-0328">Glycosyltransferase</keyword>
<dbReference type="CDD" id="cd02522">
    <property type="entry name" value="GT_2_like_a"/>
    <property type="match status" value="1"/>
</dbReference>
<dbReference type="GO" id="GO:0005886">
    <property type="term" value="C:plasma membrane"/>
    <property type="evidence" value="ECO:0007669"/>
    <property type="project" value="UniProtKB-SubCell"/>
</dbReference>
<keyword evidence="4 7" id="KW-0808">Transferase</keyword>
<dbReference type="Gene3D" id="3.90.550.10">
    <property type="entry name" value="Spore Coat Polysaccharide Biosynthesis Protein SpsA, Chain A"/>
    <property type="match status" value="1"/>
</dbReference>
<dbReference type="InterPro" id="IPR029044">
    <property type="entry name" value="Nucleotide-diphossugar_trans"/>
</dbReference>
<evidence type="ECO:0000313" key="8">
    <source>
        <dbReference type="Proteomes" id="UP000241193"/>
    </source>
</evidence>
<evidence type="ECO:0000256" key="2">
    <source>
        <dbReference type="ARBA" id="ARBA00022475"/>
    </source>
</evidence>
<dbReference type="GO" id="GO:0016757">
    <property type="term" value="F:glycosyltransferase activity"/>
    <property type="evidence" value="ECO:0007669"/>
    <property type="project" value="UniProtKB-KW"/>
</dbReference>
<feature type="domain" description="Glycosyltransferase 2-like" evidence="6">
    <location>
        <begin position="5"/>
        <end position="100"/>
    </location>
</feature>
<dbReference type="NCBIfam" id="TIGR04283">
    <property type="entry name" value="glyco_like_mftF"/>
    <property type="match status" value="1"/>
</dbReference>